<dbReference type="VEuPathDB" id="MicrosporidiaDB:M153_7790002382"/>
<proteinExistence type="predicted"/>
<name>A0A0R0LW02_9MICR</name>
<evidence type="ECO:0000259" key="1">
    <source>
        <dbReference type="Pfam" id="PF13874"/>
    </source>
</evidence>
<dbReference type="InterPro" id="IPR025712">
    <property type="entry name" value="Nup54_alpha-helical_dom"/>
</dbReference>
<evidence type="ECO:0000313" key="3">
    <source>
        <dbReference type="Proteomes" id="UP000051530"/>
    </source>
</evidence>
<dbReference type="Proteomes" id="UP000051530">
    <property type="component" value="Unassembled WGS sequence"/>
</dbReference>
<gene>
    <name evidence="2" type="ORF">M153_7790002382</name>
</gene>
<dbReference type="AlphaFoldDB" id="A0A0R0LW02"/>
<sequence>MSDPLERLTELERAYDINSPYYKFTYQFYNLASGPLQTTQTYPVTIRGYDDLKKRTDQQKQISLKIEGSLDALSDKLEKISSKSNILQQKMYNILLKLRNSHLRTKMILQNRSTINNFELEQISEIKTYQSPNELPKIMNKIRLVLQNLLNAVKNLK</sequence>
<dbReference type="OrthoDB" id="6162375at2759"/>
<keyword evidence="3" id="KW-1185">Reference proteome</keyword>
<dbReference type="Pfam" id="PF13874">
    <property type="entry name" value="Nup54"/>
    <property type="match status" value="1"/>
</dbReference>
<reference evidence="2 3" key="1">
    <citation type="submission" date="2015-07" db="EMBL/GenBank/DDBJ databases">
        <title>The genome of Pseudoloma neurophilia, a relevant intracellular parasite of the zebrafish.</title>
        <authorList>
            <person name="Ndikumana S."/>
            <person name="Pelin A."/>
            <person name="Sanders J."/>
            <person name="Corradi N."/>
        </authorList>
    </citation>
    <scope>NUCLEOTIDE SEQUENCE [LARGE SCALE GENOMIC DNA]</scope>
    <source>
        <strain evidence="2 3">MK1</strain>
    </source>
</reference>
<feature type="domain" description="Nucleoporin Nup54 alpha-helical" evidence="1">
    <location>
        <begin position="39"/>
        <end position="87"/>
    </location>
</feature>
<evidence type="ECO:0000313" key="2">
    <source>
        <dbReference type="EMBL" id="KRH93549.1"/>
    </source>
</evidence>
<accession>A0A0R0LW02</accession>
<organism evidence="2 3">
    <name type="scientific">Pseudoloma neurophilia</name>
    <dbReference type="NCBI Taxonomy" id="146866"/>
    <lineage>
        <taxon>Eukaryota</taxon>
        <taxon>Fungi</taxon>
        <taxon>Fungi incertae sedis</taxon>
        <taxon>Microsporidia</taxon>
        <taxon>Pseudoloma</taxon>
    </lineage>
</organism>
<comment type="caution">
    <text evidence="2">The sequence shown here is derived from an EMBL/GenBank/DDBJ whole genome shotgun (WGS) entry which is preliminary data.</text>
</comment>
<dbReference type="EMBL" id="LGUB01000298">
    <property type="protein sequence ID" value="KRH93549.1"/>
    <property type="molecule type" value="Genomic_DNA"/>
</dbReference>
<protein>
    <recommendedName>
        <fullName evidence="1">Nucleoporin Nup54 alpha-helical domain-containing protein</fullName>
    </recommendedName>
</protein>